<accession>A0A5D4XMP4</accession>
<sequence>MNRLQFRDAALVAFWLILLGGCAGNIRGQAPAGDGSAGREEARDEVRDMANAALRDLYARRPQARSVVEGATGYAVFSNFGMKILVAGGGTGEGLAVEHATRREVFMRMAELQAGLGFGVKKFRLVWVFQTKDAFDSFVDSGYQFGGQAALSARAGGAGADVTGAVSVAPGVWIYQLTDDGVAAELTVKGTRYYRNKALD</sequence>
<dbReference type="PROSITE" id="PS51257">
    <property type="entry name" value="PROKAR_LIPOPROTEIN"/>
    <property type="match status" value="1"/>
</dbReference>
<dbReference type="Proteomes" id="UP000324973">
    <property type="component" value="Unassembled WGS sequence"/>
</dbReference>
<dbReference type="AlphaFoldDB" id="A0A5D4XMP4"/>
<feature type="domain" description="Ysc84 actin-binding" evidence="1">
    <location>
        <begin position="112"/>
        <end position="197"/>
    </location>
</feature>
<organism evidence="2 3">
    <name type="scientific">Luteimonas viscosa</name>
    <dbReference type="NCBI Taxonomy" id="1132694"/>
    <lineage>
        <taxon>Bacteria</taxon>
        <taxon>Pseudomonadati</taxon>
        <taxon>Pseudomonadota</taxon>
        <taxon>Gammaproteobacteria</taxon>
        <taxon>Lysobacterales</taxon>
        <taxon>Lysobacteraceae</taxon>
        <taxon>Luteimonas</taxon>
    </lineage>
</organism>
<dbReference type="RefSeq" id="WP_149102497.1">
    <property type="nucleotide sequence ID" value="NZ_VTFT01000001.1"/>
</dbReference>
<keyword evidence="3" id="KW-1185">Reference proteome</keyword>
<name>A0A5D4XMP4_9GAMM</name>
<evidence type="ECO:0000313" key="3">
    <source>
        <dbReference type="Proteomes" id="UP000324973"/>
    </source>
</evidence>
<evidence type="ECO:0000313" key="2">
    <source>
        <dbReference type="EMBL" id="TYT25947.1"/>
    </source>
</evidence>
<dbReference type="InterPro" id="IPR007461">
    <property type="entry name" value="Ysc84_actin-binding"/>
</dbReference>
<dbReference type="OrthoDB" id="117166at2"/>
<gene>
    <name evidence="2" type="ORF">FZO89_06595</name>
</gene>
<evidence type="ECO:0000259" key="1">
    <source>
        <dbReference type="Pfam" id="PF04366"/>
    </source>
</evidence>
<dbReference type="EMBL" id="VTFT01000001">
    <property type="protein sequence ID" value="TYT25947.1"/>
    <property type="molecule type" value="Genomic_DNA"/>
</dbReference>
<protein>
    <recommendedName>
        <fullName evidence="1">Ysc84 actin-binding domain-containing protein</fullName>
    </recommendedName>
</protein>
<reference evidence="2 3" key="1">
    <citation type="submission" date="2019-08" db="EMBL/GenBank/DDBJ databases">
        <title>Luteimonas viscosus sp. nov., isolated from soil of a sunflower field.</title>
        <authorList>
            <person name="Jianli Z."/>
            <person name="Ying Z."/>
        </authorList>
    </citation>
    <scope>NUCLEOTIDE SEQUENCE [LARGE SCALE GENOMIC DNA]</scope>
    <source>
        <strain evidence="2 3">XBU10</strain>
    </source>
</reference>
<proteinExistence type="predicted"/>
<dbReference type="Pfam" id="PF04366">
    <property type="entry name" value="Ysc84"/>
    <property type="match status" value="1"/>
</dbReference>
<comment type="caution">
    <text evidence="2">The sequence shown here is derived from an EMBL/GenBank/DDBJ whole genome shotgun (WGS) entry which is preliminary data.</text>
</comment>